<accession>A0A1H3Q604</accession>
<dbReference type="Gene3D" id="3.40.630.30">
    <property type="match status" value="1"/>
</dbReference>
<gene>
    <name evidence="2" type="ORF">SAMN05421504_109128</name>
</gene>
<keyword evidence="2" id="KW-0808">Transferase</keyword>
<evidence type="ECO:0000313" key="2">
    <source>
        <dbReference type="EMBL" id="SDZ08673.1"/>
    </source>
</evidence>
<organism evidence="2 3">
    <name type="scientific">Amycolatopsis xylanica</name>
    <dbReference type="NCBI Taxonomy" id="589385"/>
    <lineage>
        <taxon>Bacteria</taxon>
        <taxon>Bacillati</taxon>
        <taxon>Actinomycetota</taxon>
        <taxon>Actinomycetes</taxon>
        <taxon>Pseudonocardiales</taxon>
        <taxon>Pseudonocardiaceae</taxon>
        <taxon>Amycolatopsis</taxon>
    </lineage>
</organism>
<keyword evidence="3" id="KW-1185">Reference proteome</keyword>
<feature type="domain" description="N-acetyltransferase" evidence="1">
    <location>
        <begin position="7"/>
        <end position="170"/>
    </location>
</feature>
<dbReference type="AlphaFoldDB" id="A0A1H3Q604"/>
<dbReference type="RefSeq" id="WP_091296327.1">
    <property type="nucleotide sequence ID" value="NZ_FNON01000009.1"/>
</dbReference>
<sequence>MLTGKLTRLRALEPTDAESLARWLDDPVVSHWMVNDYPMSLAQVVKRCEERPRNTYGNLVLCIESLREKRALGVIALIGAEPESGWAEMSIYIGEPDFRSGGYGTDALRVVCRYGFDQMRLHGIWLVVVSENAGARRVYEKVGFVEEGRQRQRFYRDGKWHDLVMMSLLADELID</sequence>
<dbReference type="STRING" id="589385.SAMN05421504_109128"/>
<protein>
    <submittedName>
        <fullName evidence="2">Protein N-acetyltransferase, RimJ/RimL family</fullName>
    </submittedName>
</protein>
<evidence type="ECO:0000259" key="1">
    <source>
        <dbReference type="PROSITE" id="PS51186"/>
    </source>
</evidence>
<dbReference type="PANTHER" id="PTHR43415">
    <property type="entry name" value="SPERMIDINE N(1)-ACETYLTRANSFERASE"/>
    <property type="match status" value="1"/>
</dbReference>
<reference evidence="2 3" key="1">
    <citation type="submission" date="2016-10" db="EMBL/GenBank/DDBJ databases">
        <authorList>
            <person name="de Groot N.N."/>
        </authorList>
    </citation>
    <scope>NUCLEOTIDE SEQUENCE [LARGE SCALE GENOMIC DNA]</scope>
    <source>
        <strain evidence="2 3">CPCC 202699</strain>
    </source>
</reference>
<dbReference type="PROSITE" id="PS51186">
    <property type="entry name" value="GNAT"/>
    <property type="match status" value="1"/>
</dbReference>
<dbReference type="PANTHER" id="PTHR43415:SF3">
    <property type="entry name" value="GNAT-FAMILY ACETYLTRANSFERASE"/>
    <property type="match status" value="1"/>
</dbReference>
<evidence type="ECO:0000313" key="3">
    <source>
        <dbReference type="Proteomes" id="UP000199515"/>
    </source>
</evidence>
<dbReference type="GO" id="GO:0016747">
    <property type="term" value="F:acyltransferase activity, transferring groups other than amino-acyl groups"/>
    <property type="evidence" value="ECO:0007669"/>
    <property type="project" value="InterPro"/>
</dbReference>
<name>A0A1H3Q604_9PSEU</name>
<dbReference type="InterPro" id="IPR000182">
    <property type="entry name" value="GNAT_dom"/>
</dbReference>
<dbReference type="InterPro" id="IPR016181">
    <property type="entry name" value="Acyl_CoA_acyltransferase"/>
</dbReference>
<proteinExistence type="predicted"/>
<dbReference type="SUPFAM" id="SSF55729">
    <property type="entry name" value="Acyl-CoA N-acyltransferases (Nat)"/>
    <property type="match status" value="1"/>
</dbReference>
<dbReference type="Proteomes" id="UP000199515">
    <property type="component" value="Unassembled WGS sequence"/>
</dbReference>
<dbReference type="Pfam" id="PF13302">
    <property type="entry name" value="Acetyltransf_3"/>
    <property type="match status" value="1"/>
</dbReference>
<dbReference type="OrthoDB" id="9814648at2"/>
<dbReference type="EMBL" id="FNON01000009">
    <property type="protein sequence ID" value="SDZ08673.1"/>
    <property type="molecule type" value="Genomic_DNA"/>
</dbReference>